<dbReference type="AlphaFoldDB" id="A0A2U2CGL6"/>
<keyword evidence="2" id="KW-0092">Biotin</keyword>
<comment type="catalytic activity">
    <reaction evidence="4">
        <text>biotin + L-lysyl-[protein] + ATP = N(6)-biotinyl-L-lysyl-[protein] + AMP + diphosphate + H(+)</text>
        <dbReference type="Rhea" id="RHEA:11756"/>
        <dbReference type="Rhea" id="RHEA-COMP:9752"/>
        <dbReference type="Rhea" id="RHEA-COMP:10505"/>
        <dbReference type="ChEBI" id="CHEBI:15378"/>
        <dbReference type="ChEBI" id="CHEBI:29969"/>
        <dbReference type="ChEBI" id="CHEBI:30616"/>
        <dbReference type="ChEBI" id="CHEBI:33019"/>
        <dbReference type="ChEBI" id="CHEBI:57586"/>
        <dbReference type="ChEBI" id="CHEBI:83144"/>
        <dbReference type="ChEBI" id="CHEBI:456215"/>
        <dbReference type="EC" id="6.3.4.15"/>
    </reaction>
</comment>
<dbReference type="EMBL" id="QEYD01000002">
    <property type="protein sequence ID" value="PWE30914.1"/>
    <property type="molecule type" value="Genomic_DNA"/>
</dbReference>
<comment type="caution">
    <text evidence="6">The sequence shown here is derived from an EMBL/GenBank/DDBJ whole genome shotgun (WGS) entry which is preliminary data.</text>
</comment>
<dbReference type="InterPro" id="IPR045864">
    <property type="entry name" value="aa-tRNA-synth_II/BPL/LPL"/>
</dbReference>
<keyword evidence="7" id="KW-1185">Reference proteome</keyword>
<dbReference type="InterPro" id="IPR003142">
    <property type="entry name" value="BPL_C"/>
</dbReference>
<protein>
    <recommendedName>
        <fullName evidence="3">biotin--[biotin carboxyl-carrier protein] ligase</fullName>
        <ecNumber evidence="3">6.3.4.15</ecNumber>
    </recommendedName>
</protein>
<name>A0A2U2CGL6_9RHOB</name>
<keyword evidence="1 6" id="KW-0436">Ligase</keyword>
<sequence length="247" mass="26994">MSTDRVWPSGVAKVVLPETDSTMAEAQRRLGDLAGPTWILALRQTAGRGRRGRAWQDPQGNFAATLIRKSDEPPARLALRSFVAALALHDALADLTRLPEAFALKWPNDVLLNGGKLSGILLESHGPGILSLGIGVNLHSAPERDPEAAFPPVSLRQETGLVIRPEQLLDRLAPAYETWEERLRTYGFDPIRTGFLRRVARLGEPLVARTLKDEFHGTFDGIDDNGALILATAEGRRAIPAADIFFP</sequence>
<dbReference type="EC" id="6.3.4.15" evidence="3"/>
<dbReference type="GeneID" id="94364031"/>
<dbReference type="Pfam" id="PF03099">
    <property type="entry name" value="BPL_LplA_LipB"/>
    <property type="match status" value="1"/>
</dbReference>
<dbReference type="NCBIfam" id="TIGR00121">
    <property type="entry name" value="birA_ligase"/>
    <property type="match status" value="1"/>
</dbReference>
<dbReference type="SUPFAM" id="SSF55681">
    <property type="entry name" value="Class II aaRS and biotin synthetases"/>
    <property type="match status" value="1"/>
</dbReference>
<evidence type="ECO:0000256" key="2">
    <source>
        <dbReference type="ARBA" id="ARBA00023267"/>
    </source>
</evidence>
<dbReference type="Pfam" id="PF02237">
    <property type="entry name" value="BPL_C"/>
    <property type="match status" value="1"/>
</dbReference>
<accession>A0A2U2CGL6</accession>
<evidence type="ECO:0000259" key="5">
    <source>
        <dbReference type="PROSITE" id="PS51733"/>
    </source>
</evidence>
<feature type="domain" description="BPL/LPL catalytic" evidence="5">
    <location>
        <begin position="1"/>
        <end position="184"/>
    </location>
</feature>
<evidence type="ECO:0000313" key="7">
    <source>
        <dbReference type="Proteomes" id="UP000244940"/>
    </source>
</evidence>
<dbReference type="InterPro" id="IPR004408">
    <property type="entry name" value="Biotin_CoA_COase_ligase"/>
</dbReference>
<reference evidence="6 7" key="1">
    <citation type="submission" date="2018-05" db="EMBL/GenBank/DDBJ databases">
        <title>Pararhodobacter marina sp. nov., isolated from deep-sea water of the Indian Ocean.</title>
        <authorList>
            <person name="Lai Q.Sr."/>
            <person name="Liu X."/>
            <person name="Shao Z."/>
        </authorList>
    </citation>
    <scope>NUCLEOTIDE SEQUENCE [LARGE SCALE GENOMIC DNA]</scope>
    <source>
        <strain evidence="6 7">CIC4N-9</strain>
    </source>
</reference>
<dbReference type="RefSeq" id="WP_109531992.1">
    <property type="nucleotide sequence ID" value="NZ_QEYD01000002.1"/>
</dbReference>
<gene>
    <name evidence="6" type="ORF">C4N9_03940</name>
</gene>
<dbReference type="PANTHER" id="PTHR12835:SF5">
    <property type="entry name" value="BIOTIN--PROTEIN LIGASE"/>
    <property type="match status" value="1"/>
</dbReference>
<evidence type="ECO:0000256" key="4">
    <source>
        <dbReference type="ARBA" id="ARBA00047846"/>
    </source>
</evidence>
<organism evidence="6 7">
    <name type="scientific">Pararhodobacter marinus</name>
    <dbReference type="NCBI Taxonomy" id="2184063"/>
    <lineage>
        <taxon>Bacteria</taxon>
        <taxon>Pseudomonadati</taxon>
        <taxon>Pseudomonadota</taxon>
        <taxon>Alphaproteobacteria</taxon>
        <taxon>Rhodobacterales</taxon>
        <taxon>Paracoccaceae</taxon>
        <taxon>Pararhodobacter</taxon>
    </lineage>
</organism>
<evidence type="ECO:0000313" key="6">
    <source>
        <dbReference type="EMBL" id="PWE30914.1"/>
    </source>
</evidence>
<dbReference type="GO" id="GO:0004077">
    <property type="term" value="F:biotin--[biotin carboxyl-carrier protein] ligase activity"/>
    <property type="evidence" value="ECO:0007669"/>
    <property type="project" value="UniProtKB-EC"/>
</dbReference>
<dbReference type="PANTHER" id="PTHR12835">
    <property type="entry name" value="BIOTIN PROTEIN LIGASE"/>
    <property type="match status" value="1"/>
</dbReference>
<dbReference type="Gene3D" id="3.30.930.10">
    <property type="entry name" value="Bira Bifunctional Protein, Domain 2"/>
    <property type="match status" value="1"/>
</dbReference>
<proteinExistence type="predicted"/>
<dbReference type="CDD" id="cd16442">
    <property type="entry name" value="BPL"/>
    <property type="match status" value="1"/>
</dbReference>
<evidence type="ECO:0000256" key="1">
    <source>
        <dbReference type="ARBA" id="ARBA00022598"/>
    </source>
</evidence>
<dbReference type="PROSITE" id="PS51733">
    <property type="entry name" value="BPL_LPL_CATALYTIC"/>
    <property type="match status" value="1"/>
</dbReference>
<dbReference type="OrthoDB" id="9807064at2"/>
<dbReference type="GO" id="GO:0005737">
    <property type="term" value="C:cytoplasm"/>
    <property type="evidence" value="ECO:0007669"/>
    <property type="project" value="TreeGrafter"/>
</dbReference>
<dbReference type="Proteomes" id="UP000244940">
    <property type="component" value="Unassembled WGS sequence"/>
</dbReference>
<evidence type="ECO:0000256" key="3">
    <source>
        <dbReference type="ARBA" id="ARBA00024227"/>
    </source>
</evidence>
<dbReference type="InterPro" id="IPR004143">
    <property type="entry name" value="BPL_LPL_catalytic"/>
</dbReference>